<dbReference type="InterPro" id="IPR001509">
    <property type="entry name" value="Epimerase_deHydtase"/>
</dbReference>
<dbReference type="PANTHER" id="PTHR48079">
    <property type="entry name" value="PROTEIN YEEZ"/>
    <property type="match status" value="1"/>
</dbReference>
<dbReference type="Pfam" id="PF01370">
    <property type="entry name" value="Epimerase"/>
    <property type="match status" value="1"/>
</dbReference>
<sequence>MRRALVTGATGFVGKRLALTLQRKGWQVTAFGRNEAAGAELTGAGITFIRGDLAQRGPVVEACRGQDVVFHSGALSSPWGAYQQFYDSNVMGTRHVVDGCREGGARRLVHVSTPSIYMNYRDRFNIAEDSPLPRKPANHYAATKRLAEEIVQQAHSEGLPAIIIRPRAIFGPGDATLLPRLIRANDEGGVPMFRGGRITMDMTYVDNVVQALLLCADAPKSALGAAYNITNQEPVVLLEVLERLFRELDKPLKLRKVPYPIAYGLAGFLEWKARLLRSEEEPLLTRYSVGVLGRHQTLDHTLARNVLGYMPQISVEEGIVRYAQWWKKHEHQ</sequence>
<organism evidence="2 3">
    <name type="scientific">Paenibacillus chungangensis</name>
    <dbReference type="NCBI Taxonomy" id="696535"/>
    <lineage>
        <taxon>Bacteria</taxon>
        <taxon>Bacillati</taxon>
        <taxon>Bacillota</taxon>
        <taxon>Bacilli</taxon>
        <taxon>Bacillales</taxon>
        <taxon>Paenibacillaceae</taxon>
        <taxon>Paenibacillus</taxon>
    </lineage>
</organism>
<dbReference type="InterPro" id="IPR051783">
    <property type="entry name" value="NAD(P)-dependent_oxidoreduct"/>
</dbReference>
<dbReference type="SUPFAM" id="SSF51735">
    <property type="entry name" value="NAD(P)-binding Rossmann-fold domains"/>
    <property type="match status" value="1"/>
</dbReference>
<reference evidence="3" key="1">
    <citation type="journal article" date="2019" name="Int. J. Syst. Evol. Microbiol.">
        <title>The Global Catalogue of Microorganisms (GCM) 10K type strain sequencing project: providing services to taxonomists for standard genome sequencing and annotation.</title>
        <authorList>
            <consortium name="The Broad Institute Genomics Platform"/>
            <consortium name="The Broad Institute Genome Sequencing Center for Infectious Disease"/>
            <person name="Wu L."/>
            <person name="Ma J."/>
        </authorList>
    </citation>
    <scope>NUCLEOTIDE SEQUENCE [LARGE SCALE GENOMIC DNA]</scope>
    <source>
        <strain evidence="3">CCUG 59129</strain>
    </source>
</reference>
<dbReference type="EMBL" id="JBHTJZ010000064">
    <property type="protein sequence ID" value="MFD0961710.1"/>
    <property type="molecule type" value="Genomic_DNA"/>
</dbReference>
<dbReference type="Gene3D" id="3.40.50.720">
    <property type="entry name" value="NAD(P)-binding Rossmann-like Domain"/>
    <property type="match status" value="1"/>
</dbReference>
<dbReference type="RefSeq" id="WP_377567544.1">
    <property type="nucleotide sequence ID" value="NZ_JBHTJZ010000064.1"/>
</dbReference>
<comment type="caution">
    <text evidence="2">The sequence shown here is derived from an EMBL/GenBank/DDBJ whole genome shotgun (WGS) entry which is preliminary data.</text>
</comment>
<protein>
    <submittedName>
        <fullName evidence="2">NAD-dependent epimerase/dehydratase family protein</fullName>
    </submittedName>
</protein>
<gene>
    <name evidence="2" type="ORF">ACFQ2I_20400</name>
</gene>
<dbReference type="InterPro" id="IPR036291">
    <property type="entry name" value="NAD(P)-bd_dom_sf"/>
</dbReference>
<proteinExistence type="predicted"/>
<dbReference type="Proteomes" id="UP001596989">
    <property type="component" value="Unassembled WGS sequence"/>
</dbReference>
<feature type="domain" description="NAD-dependent epimerase/dehydratase" evidence="1">
    <location>
        <begin position="4"/>
        <end position="229"/>
    </location>
</feature>
<accession>A0ABW3HW21</accession>
<evidence type="ECO:0000313" key="3">
    <source>
        <dbReference type="Proteomes" id="UP001596989"/>
    </source>
</evidence>
<keyword evidence="3" id="KW-1185">Reference proteome</keyword>
<dbReference type="PANTHER" id="PTHR48079:SF6">
    <property type="entry name" value="NAD(P)-BINDING DOMAIN-CONTAINING PROTEIN-RELATED"/>
    <property type="match status" value="1"/>
</dbReference>
<evidence type="ECO:0000313" key="2">
    <source>
        <dbReference type="EMBL" id="MFD0961710.1"/>
    </source>
</evidence>
<name>A0ABW3HW21_9BACL</name>
<evidence type="ECO:0000259" key="1">
    <source>
        <dbReference type="Pfam" id="PF01370"/>
    </source>
</evidence>